<comment type="pathway">
    <text evidence="3">tRNA modification; 5-methoxycarbonylmethyl-2-thiouridine-tRNA biosynthesis.</text>
</comment>
<dbReference type="PROSITE" id="PS50082">
    <property type="entry name" value="WD_REPEATS_2"/>
    <property type="match status" value="2"/>
</dbReference>
<proteinExistence type="inferred from homology"/>
<feature type="region of interest" description="Disordered" evidence="12">
    <location>
        <begin position="289"/>
        <end position="309"/>
    </location>
</feature>
<evidence type="ECO:0000256" key="8">
    <source>
        <dbReference type="ARBA" id="ARBA00022694"/>
    </source>
</evidence>
<accession>A0A2U1J1Y2</accession>
<keyword evidence="6" id="KW-0963">Cytoplasm</keyword>
<evidence type="ECO:0000256" key="5">
    <source>
        <dbReference type="ARBA" id="ARBA00020267"/>
    </source>
</evidence>
<dbReference type="GO" id="GO:0005634">
    <property type="term" value="C:nucleus"/>
    <property type="evidence" value="ECO:0007669"/>
    <property type="project" value="UniProtKB-SubCell"/>
</dbReference>
<dbReference type="InterPro" id="IPR015943">
    <property type="entry name" value="WD40/YVTN_repeat-like_dom_sf"/>
</dbReference>
<dbReference type="Pfam" id="PF00400">
    <property type="entry name" value="WD40"/>
    <property type="match status" value="5"/>
</dbReference>
<evidence type="ECO:0000256" key="9">
    <source>
        <dbReference type="ARBA" id="ARBA00022737"/>
    </source>
</evidence>
<comment type="caution">
    <text evidence="13">The sequence shown here is derived from an EMBL/GenBank/DDBJ whole genome shotgun (WGS) entry which is preliminary data.</text>
</comment>
<evidence type="ECO:0000313" key="13">
    <source>
        <dbReference type="EMBL" id="PVZ99076.1"/>
    </source>
</evidence>
<dbReference type="SUPFAM" id="SSF50978">
    <property type="entry name" value="WD40 repeat-like"/>
    <property type="match status" value="2"/>
</dbReference>
<evidence type="ECO:0000256" key="7">
    <source>
        <dbReference type="ARBA" id="ARBA00022574"/>
    </source>
</evidence>
<protein>
    <recommendedName>
        <fullName evidence="5">Elongator complex protein 2</fullName>
    </recommendedName>
</protein>
<dbReference type="PANTHER" id="PTHR44111">
    <property type="entry name" value="ELONGATOR COMPLEX PROTEIN 2"/>
    <property type="match status" value="1"/>
</dbReference>
<name>A0A2U1J1Y2_SMIAN</name>
<evidence type="ECO:0000256" key="1">
    <source>
        <dbReference type="ARBA" id="ARBA00004123"/>
    </source>
</evidence>
<evidence type="ECO:0000256" key="2">
    <source>
        <dbReference type="ARBA" id="ARBA00004496"/>
    </source>
</evidence>
<dbReference type="UniPathway" id="UPA00988"/>
<dbReference type="PANTHER" id="PTHR44111:SF1">
    <property type="entry name" value="ELONGATOR COMPLEX PROTEIN 2"/>
    <property type="match status" value="1"/>
</dbReference>
<dbReference type="AlphaFoldDB" id="A0A2U1J1Y2"/>
<feature type="compositionally biased region" description="Acidic residues" evidence="12">
    <location>
        <begin position="296"/>
        <end position="309"/>
    </location>
</feature>
<evidence type="ECO:0000256" key="11">
    <source>
        <dbReference type="PROSITE-ProRule" id="PRU00221"/>
    </source>
</evidence>
<comment type="subcellular location">
    <subcellularLocation>
        <location evidence="2">Cytoplasm</location>
    </subcellularLocation>
    <subcellularLocation>
        <location evidence="1">Nucleus</location>
    </subcellularLocation>
</comment>
<dbReference type="PROSITE" id="PS50294">
    <property type="entry name" value="WD_REPEATS_REGION"/>
    <property type="match status" value="1"/>
</dbReference>
<dbReference type="GO" id="GO:0033588">
    <property type="term" value="C:elongator holoenzyme complex"/>
    <property type="evidence" value="ECO:0007669"/>
    <property type="project" value="InterPro"/>
</dbReference>
<keyword evidence="9" id="KW-0677">Repeat</keyword>
<reference evidence="13 14" key="1">
    <citation type="journal article" date="2018" name="MBio">
        <title>Comparative Genomics Reveals the Core Gene Toolbox for the Fungus-Insect Symbiosis.</title>
        <authorList>
            <person name="Wang Y."/>
            <person name="Stata M."/>
            <person name="Wang W."/>
            <person name="Stajich J.E."/>
            <person name="White M.M."/>
            <person name="Moncalvo J.M."/>
        </authorList>
    </citation>
    <scope>NUCLEOTIDE SEQUENCE [LARGE SCALE GENOMIC DNA]</scope>
    <source>
        <strain evidence="13 14">AUS-126-30</strain>
    </source>
</reference>
<dbReference type="InterPro" id="IPR001680">
    <property type="entry name" value="WD40_rpt"/>
</dbReference>
<dbReference type="InterPro" id="IPR037289">
    <property type="entry name" value="Elp2"/>
</dbReference>
<evidence type="ECO:0000256" key="4">
    <source>
        <dbReference type="ARBA" id="ARBA00005881"/>
    </source>
</evidence>
<evidence type="ECO:0000313" key="14">
    <source>
        <dbReference type="Proteomes" id="UP000245591"/>
    </source>
</evidence>
<dbReference type="GO" id="GO:0002098">
    <property type="term" value="P:tRNA wobble uridine modification"/>
    <property type="evidence" value="ECO:0007669"/>
    <property type="project" value="InterPro"/>
</dbReference>
<keyword evidence="14" id="KW-1185">Reference proteome</keyword>
<dbReference type="EMBL" id="MBFU01000482">
    <property type="protein sequence ID" value="PVZ99076.1"/>
    <property type="molecule type" value="Genomic_DNA"/>
</dbReference>
<feature type="repeat" description="WD" evidence="11">
    <location>
        <begin position="797"/>
        <end position="828"/>
    </location>
</feature>
<gene>
    <name evidence="13" type="ORF">BB558_004918</name>
</gene>
<comment type="similarity">
    <text evidence="4">Belongs to the WD repeat ELP2 family.</text>
</comment>
<feature type="repeat" description="WD" evidence="11">
    <location>
        <begin position="457"/>
        <end position="488"/>
    </location>
</feature>
<keyword evidence="10" id="KW-0539">Nucleus</keyword>
<dbReference type="GO" id="GO:0005737">
    <property type="term" value="C:cytoplasm"/>
    <property type="evidence" value="ECO:0007669"/>
    <property type="project" value="UniProtKB-SubCell"/>
</dbReference>
<dbReference type="InterPro" id="IPR036322">
    <property type="entry name" value="WD40_repeat_dom_sf"/>
</dbReference>
<dbReference type="Proteomes" id="UP000245591">
    <property type="component" value="Unassembled WGS sequence"/>
</dbReference>
<evidence type="ECO:0000256" key="10">
    <source>
        <dbReference type="ARBA" id="ARBA00023242"/>
    </source>
</evidence>
<organism evidence="13 14">
    <name type="scientific">Smittium angustum</name>
    <dbReference type="NCBI Taxonomy" id="133377"/>
    <lineage>
        <taxon>Eukaryota</taxon>
        <taxon>Fungi</taxon>
        <taxon>Fungi incertae sedis</taxon>
        <taxon>Zoopagomycota</taxon>
        <taxon>Kickxellomycotina</taxon>
        <taxon>Harpellomycetes</taxon>
        <taxon>Harpellales</taxon>
        <taxon>Legeriomycetaceae</taxon>
        <taxon>Smittium</taxon>
    </lineage>
</organism>
<keyword evidence="8" id="KW-0819">tRNA processing</keyword>
<evidence type="ECO:0000256" key="3">
    <source>
        <dbReference type="ARBA" id="ARBA00005043"/>
    </source>
</evidence>
<keyword evidence="7 11" id="KW-0853">WD repeat</keyword>
<dbReference type="Gene3D" id="2.130.10.10">
    <property type="entry name" value="YVTN repeat-like/Quinoprotein amine dehydrogenase"/>
    <property type="match status" value="5"/>
</dbReference>
<evidence type="ECO:0000256" key="6">
    <source>
        <dbReference type="ARBA" id="ARBA00022490"/>
    </source>
</evidence>
<evidence type="ECO:0000256" key="12">
    <source>
        <dbReference type="SAM" id="MobiDB-lite"/>
    </source>
</evidence>
<dbReference type="SMART" id="SM00320">
    <property type="entry name" value="WD40"/>
    <property type="match status" value="9"/>
</dbReference>
<sequence length="908" mass="99987">MVSVSVELISGACNRVPNCLSIKSIQDKNSLNPTKTTDLAVYGVGNAVALVDLSDYIGIKQTLQGHSDRVNYDDHSMEIFSGSSDKTGKIWTLKDENWECTATLNGHTDSVTMVQSIPVKNNNSVDDFTHILATASVDGSIKIWKKYGRGGNVDNIQTITNGRHSPFSLILGRFPIPNVAGKSPSKEEIEGYRDISGVFLASGNTDSKIHFYTWNSSTQIFDKSLVLSGHEDWVTSLSSTTFFDPTQDTSKNPAISHWNNGDVILASGSQDRYCRLWRISADRVDKETLKSTNNNTDDDTTSNSDDEDFVDKEYGKSEILAALDSGDIAKLSVRVHKIISRDNSYSLEVESILSGHDGWIHSVNWQSPISSVDDLQIVTASGDQSVLLWKPEADSGVWESEVKLGEVGGSNFGFFSAILSNDGNTVVAIEYHGSLHVWRNVNKNSKFDSQWVQDVAPTGHFESVEDIQWEPNGRYLLSHSIDKTARIYGPWNASDNGQHKFNGWHEIARPQIHGYELTCATFVTPLCYASGADEKVVRIFEAPIQFVESYNKLCVSSALSGEKSSMVKLGGNNPNEKARAVEASIPPLGLSNKAIFQDEINAAAENFDKDEDLELRRQTHVEAFVTSRASGTGSEGIFTSELHKNGHPPLEENLRRRTLWPETNKIYGHPYETFAIASCEPVDTSVPGWLAVSCKAAVAKHAGIRLFDSNNNWRPAQNHKTLNASESQDASPLAAHTLTVTKIAFKPKESIVNDTNSKPIGAVLLSVGRDRSVSVFQQVDEDTSPDGEPFKLVQHVPKAHARIVWDCSWSPDGYMFGTASRDKTVKLWIQKPESEEYAVVNTIKLVEAATAINITESPLNNNSYWIAVGLENGEIVIFDCEKPNTSSEPSNPVLAPFKIQKIHTISQS</sequence>